<dbReference type="PROSITE" id="PS52016">
    <property type="entry name" value="TONB_DEPENDENT_REC_3"/>
    <property type="match status" value="1"/>
</dbReference>
<keyword evidence="7 10" id="KW-0472">Membrane</keyword>
<evidence type="ECO:0000313" key="18">
    <source>
        <dbReference type="Proteomes" id="UP000234483"/>
    </source>
</evidence>
<keyword evidence="19" id="KW-1185">Reference proteome</keyword>
<dbReference type="AlphaFoldDB" id="A0A2N5CPA8"/>
<dbReference type="GO" id="GO:0015344">
    <property type="term" value="F:siderophore uptake transmembrane transporter activity"/>
    <property type="evidence" value="ECO:0007669"/>
    <property type="project" value="TreeGrafter"/>
</dbReference>
<dbReference type="Pfam" id="PF07715">
    <property type="entry name" value="Plug"/>
    <property type="match status" value="1"/>
</dbReference>
<dbReference type="Gene3D" id="2.40.170.20">
    <property type="entry name" value="TonB-dependent receptor, beta-barrel domain"/>
    <property type="match status" value="1"/>
</dbReference>
<dbReference type="InterPro" id="IPR000531">
    <property type="entry name" value="Beta-barrel_TonB"/>
</dbReference>
<reference evidence="17 18" key="1">
    <citation type="submission" date="2017-12" db="EMBL/GenBank/DDBJ databases">
        <title>The genome sequence of Caulobacter flavus CGMCC1 15093.</title>
        <authorList>
            <person name="Gao J."/>
            <person name="Mao X."/>
            <person name="Sun J."/>
        </authorList>
    </citation>
    <scope>NUCLEOTIDE SEQUENCE [LARGE SCALE GENOMIC DNA]</scope>
    <source>
        <strain evidence="17 18">CGMCC1 15093</strain>
    </source>
</reference>
<keyword evidence="8 17" id="KW-0675">Receptor</keyword>
<evidence type="ECO:0000256" key="13">
    <source>
        <dbReference type="SAM" id="SignalP"/>
    </source>
</evidence>
<evidence type="ECO:0000256" key="1">
    <source>
        <dbReference type="ARBA" id="ARBA00004571"/>
    </source>
</evidence>
<evidence type="ECO:0000256" key="7">
    <source>
        <dbReference type="ARBA" id="ARBA00023136"/>
    </source>
</evidence>
<keyword evidence="5 13" id="KW-0732">Signal</keyword>
<evidence type="ECO:0000259" key="15">
    <source>
        <dbReference type="Pfam" id="PF07715"/>
    </source>
</evidence>
<feature type="domain" description="TonB-dependent receptor plug" evidence="15">
    <location>
        <begin position="44"/>
        <end position="152"/>
    </location>
</feature>
<evidence type="ECO:0000313" key="17">
    <source>
        <dbReference type="EMBL" id="PLR08793.1"/>
    </source>
</evidence>
<gene>
    <name evidence="16" type="ORF">C1707_20725</name>
    <name evidence="17" type="ORF">CFHF_20345</name>
</gene>
<dbReference type="GO" id="GO:0044718">
    <property type="term" value="P:siderophore transmembrane transport"/>
    <property type="evidence" value="ECO:0007669"/>
    <property type="project" value="TreeGrafter"/>
</dbReference>
<dbReference type="InterPro" id="IPR010917">
    <property type="entry name" value="TonB_rcpt_CS"/>
</dbReference>
<dbReference type="SUPFAM" id="SSF56935">
    <property type="entry name" value="Porins"/>
    <property type="match status" value="1"/>
</dbReference>
<keyword evidence="9 10" id="KW-0998">Cell outer membrane</keyword>
<dbReference type="PANTHER" id="PTHR30069:SF29">
    <property type="entry name" value="HEMOGLOBIN AND HEMOGLOBIN-HAPTOGLOBIN-BINDING PROTEIN 1-RELATED"/>
    <property type="match status" value="1"/>
</dbReference>
<dbReference type="RefSeq" id="WP_101714750.1">
    <property type="nucleotide sequence ID" value="NZ_CP026100.1"/>
</dbReference>
<dbReference type="InterPro" id="IPR039426">
    <property type="entry name" value="TonB-dep_rcpt-like"/>
</dbReference>
<keyword evidence="6 12" id="KW-0798">TonB box</keyword>
<dbReference type="Proteomes" id="UP000234483">
    <property type="component" value="Unassembled WGS sequence"/>
</dbReference>
<keyword evidence="4 10" id="KW-0812">Transmembrane</keyword>
<dbReference type="PROSITE" id="PS01156">
    <property type="entry name" value="TONB_DEPENDENT_REC_2"/>
    <property type="match status" value="1"/>
</dbReference>
<evidence type="ECO:0000256" key="9">
    <source>
        <dbReference type="ARBA" id="ARBA00023237"/>
    </source>
</evidence>
<sequence>MRLVSLLALAAAVPALALPAYAMADDVAAVDQVVVTAGREPEKLSEVSTSMTVIDAEALKKSQAVVVSDLLSRTAGVTVTRNGGVGGTTQLRIRGAETDQTVVLIDGVKLNDPSSTGGGYNFATLLAGNLNRIEVLRGSQSTLWGSQAIGGVVNLITAVPTGPLGVTMSAEAGSRDTAYGHGAVSTGGDWGGFRLAGAYYTTDGVSAFGKSYGGKEKDGYNNAAISSRLDLNVTDWAAVDLRASYAAAKNEFDGFPAPLYAFADSPEYGKTKELVSYAGVRLSAFDGALKNRLGYGYTQTDRDNFDPSSSVPKTFDARGTNSRFEYQGTWTINQALRATFGAETERSWFRTASPSTFDPAPKPDRHAASTDSLYLQLQAKPLAGLVLTGGVRQEDHSTFGDATVYQAGATYSPNDGVTVFRANYGEGFKAPSLYQLYSIYGDDTLQPEESESVDLGVEHSVLNGRVRAGVTWFHRDITNQIDYVSNNTPPNYGGYANFAKTETSGVELETTIEVTSALLVTANYTNMDAINRSATNNGKRLPRRPSETANLNADYDWRNGLTTGVSVQYVGESYDNVTNARRLKSYALFDLRAAYPVNEQFEVFGRVENLFDKEYETIYRYGSVGRGFFAGVRAKF</sequence>
<dbReference type="InterPro" id="IPR036942">
    <property type="entry name" value="Beta-barrel_TonB_sf"/>
</dbReference>
<evidence type="ECO:0000256" key="4">
    <source>
        <dbReference type="ARBA" id="ARBA00022692"/>
    </source>
</evidence>
<proteinExistence type="inferred from homology"/>
<dbReference type="GO" id="GO:0009279">
    <property type="term" value="C:cell outer membrane"/>
    <property type="evidence" value="ECO:0007669"/>
    <property type="project" value="UniProtKB-SubCell"/>
</dbReference>
<dbReference type="PANTHER" id="PTHR30069">
    <property type="entry name" value="TONB-DEPENDENT OUTER MEMBRANE RECEPTOR"/>
    <property type="match status" value="1"/>
</dbReference>
<feature type="chain" id="PRO_5044577720" evidence="13">
    <location>
        <begin position="25"/>
        <end position="636"/>
    </location>
</feature>
<keyword evidence="2 10" id="KW-0813">Transport</keyword>
<organism evidence="17 18">
    <name type="scientific">Caulobacter flavus</name>
    <dbReference type="NCBI Taxonomy" id="1679497"/>
    <lineage>
        <taxon>Bacteria</taxon>
        <taxon>Pseudomonadati</taxon>
        <taxon>Pseudomonadota</taxon>
        <taxon>Alphaproteobacteria</taxon>
        <taxon>Caulobacterales</taxon>
        <taxon>Caulobacteraceae</taxon>
        <taxon>Caulobacter</taxon>
    </lineage>
</organism>
<evidence type="ECO:0000313" key="16">
    <source>
        <dbReference type="EMBL" id="AYV48491.1"/>
    </source>
</evidence>
<feature type="short sequence motif" description="TonB C-terminal box" evidence="11">
    <location>
        <begin position="619"/>
        <end position="636"/>
    </location>
</feature>
<accession>A0A2N5CPA8</accession>
<evidence type="ECO:0000256" key="5">
    <source>
        <dbReference type="ARBA" id="ARBA00022729"/>
    </source>
</evidence>
<reference evidence="16 19" key="2">
    <citation type="submission" date="2018-01" db="EMBL/GenBank/DDBJ databases">
        <title>Complete genome sequence of Caulobacter flavus RHGG3.</title>
        <authorList>
            <person name="Yang E."/>
        </authorList>
    </citation>
    <scope>NUCLEOTIDE SEQUENCE [LARGE SCALE GENOMIC DNA]</scope>
    <source>
        <strain evidence="16 19">RHGG3</strain>
    </source>
</reference>
<evidence type="ECO:0000256" key="12">
    <source>
        <dbReference type="RuleBase" id="RU003357"/>
    </source>
</evidence>
<dbReference type="Gene3D" id="2.170.130.10">
    <property type="entry name" value="TonB-dependent receptor, plug domain"/>
    <property type="match status" value="1"/>
</dbReference>
<dbReference type="InterPro" id="IPR037066">
    <property type="entry name" value="Plug_dom_sf"/>
</dbReference>
<evidence type="ECO:0000256" key="3">
    <source>
        <dbReference type="ARBA" id="ARBA00022452"/>
    </source>
</evidence>
<evidence type="ECO:0000256" key="2">
    <source>
        <dbReference type="ARBA" id="ARBA00022448"/>
    </source>
</evidence>
<dbReference type="Pfam" id="PF00593">
    <property type="entry name" value="TonB_dep_Rec_b-barrel"/>
    <property type="match status" value="1"/>
</dbReference>
<name>A0A2N5CPA8_9CAUL</name>
<dbReference type="KEGG" id="cfh:C1707_20725"/>
<evidence type="ECO:0000256" key="10">
    <source>
        <dbReference type="PROSITE-ProRule" id="PRU01360"/>
    </source>
</evidence>
<dbReference type="CDD" id="cd01347">
    <property type="entry name" value="ligand_gated_channel"/>
    <property type="match status" value="1"/>
</dbReference>
<dbReference type="EMBL" id="PJRQ01000041">
    <property type="protein sequence ID" value="PLR08793.1"/>
    <property type="molecule type" value="Genomic_DNA"/>
</dbReference>
<feature type="domain" description="TonB-dependent receptor-like beta-barrel" evidence="14">
    <location>
        <begin position="265"/>
        <end position="610"/>
    </location>
</feature>
<protein>
    <submittedName>
        <fullName evidence="17">TonB-dependent receptor</fullName>
    </submittedName>
</protein>
<evidence type="ECO:0000313" key="19">
    <source>
        <dbReference type="Proteomes" id="UP000281192"/>
    </source>
</evidence>
<dbReference type="OrthoDB" id="9796221at2"/>
<dbReference type="EMBL" id="CP026100">
    <property type="protein sequence ID" value="AYV48491.1"/>
    <property type="molecule type" value="Genomic_DNA"/>
</dbReference>
<evidence type="ECO:0000256" key="6">
    <source>
        <dbReference type="ARBA" id="ARBA00023077"/>
    </source>
</evidence>
<comment type="subcellular location">
    <subcellularLocation>
        <location evidence="1 10">Cell outer membrane</location>
        <topology evidence="1 10">Multi-pass membrane protein</topology>
    </subcellularLocation>
</comment>
<feature type="signal peptide" evidence="13">
    <location>
        <begin position="1"/>
        <end position="24"/>
    </location>
</feature>
<keyword evidence="3 10" id="KW-1134">Transmembrane beta strand</keyword>
<evidence type="ECO:0000256" key="11">
    <source>
        <dbReference type="PROSITE-ProRule" id="PRU10144"/>
    </source>
</evidence>
<evidence type="ECO:0000256" key="8">
    <source>
        <dbReference type="ARBA" id="ARBA00023170"/>
    </source>
</evidence>
<evidence type="ECO:0000259" key="14">
    <source>
        <dbReference type="Pfam" id="PF00593"/>
    </source>
</evidence>
<dbReference type="Proteomes" id="UP000281192">
    <property type="component" value="Chromosome"/>
</dbReference>
<comment type="similarity">
    <text evidence="10 12">Belongs to the TonB-dependent receptor family.</text>
</comment>
<dbReference type="InterPro" id="IPR012910">
    <property type="entry name" value="Plug_dom"/>
</dbReference>